<feature type="compositionally biased region" description="Low complexity" evidence="1">
    <location>
        <begin position="48"/>
        <end position="64"/>
    </location>
</feature>
<protein>
    <submittedName>
        <fullName evidence="2">Uncharacterized protein</fullName>
    </submittedName>
</protein>
<organism evidence="2 3">
    <name type="scientific">Protopolystoma xenopodis</name>
    <dbReference type="NCBI Taxonomy" id="117903"/>
    <lineage>
        <taxon>Eukaryota</taxon>
        <taxon>Metazoa</taxon>
        <taxon>Spiralia</taxon>
        <taxon>Lophotrochozoa</taxon>
        <taxon>Platyhelminthes</taxon>
        <taxon>Monogenea</taxon>
        <taxon>Polyopisthocotylea</taxon>
        <taxon>Polystomatidea</taxon>
        <taxon>Polystomatidae</taxon>
        <taxon>Protopolystoma</taxon>
    </lineage>
</organism>
<keyword evidence="3" id="KW-1185">Reference proteome</keyword>
<proteinExistence type="predicted"/>
<accession>A0A448XEU2</accession>
<evidence type="ECO:0000313" key="3">
    <source>
        <dbReference type="Proteomes" id="UP000784294"/>
    </source>
</evidence>
<sequence length="116" mass="12821">MENLKYNLSPKPSLIRLPHLPLDRPEMAGRQCLTPSAREALPPRPFLRYPSPSTRTSRPPQRSSAGSVWYSPIQAVSSHPPAESECTWAQVDSVLGHNGPRDCGKNGNGRKYILSC</sequence>
<dbReference type="Proteomes" id="UP000784294">
    <property type="component" value="Unassembled WGS sequence"/>
</dbReference>
<dbReference type="AlphaFoldDB" id="A0A448XEU2"/>
<evidence type="ECO:0000313" key="2">
    <source>
        <dbReference type="EMBL" id="VEL34906.1"/>
    </source>
</evidence>
<comment type="caution">
    <text evidence="2">The sequence shown here is derived from an EMBL/GenBank/DDBJ whole genome shotgun (WGS) entry which is preliminary data.</text>
</comment>
<reference evidence="2" key="1">
    <citation type="submission" date="2018-11" db="EMBL/GenBank/DDBJ databases">
        <authorList>
            <consortium name="Pathogen Informatics"/>
        </authorList>
    </citation>
    <scope>NUCLEOTIDE SEQUENCE</scope>
</reference>
<evidence type="ECO:0000256" key="1">
    <source>
        <dbReference type="SAM" id="MobiDB-lite"/>
    </source>
</evidence>
<dbReference type="EMBL" id="CAAALY010248654">
    <property type="protein sequence ID" value="VEL34906.1"/>
    <property type="molecule type" value="Genomic_DNA"/>
</dbReference>
<name>A0A448XEU2_9PLAT</name>
<gene>
    <name evidence="2" type="ORF">PXEA_LOCUS28346</name>
</gene>
<feature type="region of interest" description="Disordered" evidence="1">
    <location>
        <begin position="34"/>
        <end position="68"/>
    </location>
</feature>